<evidence type="ECO:0000313" key="2">
    <source>
        <dbReference type="EMBL" id="EFG31316.2"/>
    </source>
</evidence>
<gene>
    <name evidence="2" type="ORF">HMPREF9021_00584</name>
</gene>
<dbReference type="SUPFAM" id="SSF52799">
    <property type="entry name" value="(Phosphotyrosine protein) phosphatases II"/>
    <property type="match status" value="1"/>
</dbReference>
<dbReference type="HOGENOM" id="CLU_105726_3_0_4"/>
<dbReference type="AlphaFoldDB" id="V9H644"/>
<comment type="caution">
    <text evidence="2">The sequence shown here is derived from an EMBL/GenBank/DDBJ whole genome shotgun (WGS) entry which is preliminary data.</text>
</comment>
<dbReference type="STRING" id="641147.HMPREF9021_00584"/>
<protein>
    <submittedName>
        <fullName evidence="2">TIGR01244 family protein</fullName>
    </submittedName>
</protein>
<dbReference type="Pfam" id="PF04273">
    <property type="entry name" value="BLH_phosphatase"/>
    <property type="match status" value="1"/>
</dbReference>
<proteinExistence type="predicted"/>
<dbReference type="Gene3D" id="3.90.190.10">
    <property type="entry name" value="Protein tyrosine phosphatase superfamily"/>
    <property type="match status" value="1"/>
</dbReference>
<name>V9H644_9NEIS</name>
<dbReference type="KEGG" id="smur:BWP33_10345"/>
<reference evidence="2 3" key="2">
    <citation type="submission" date="2011-10" db="EMBL/GenBank/DDBJ databases">
        <title>The Genome Sequence of Simonsiella muelleri ATCC 29453.</title>
        <authorList>
            <consortium name="The Broad Institute Genome Sequencing Platform"/>
            <consortium name="The Broad Institute Genome Sequencing Center for Infectious Disease"/>
            <person name="Earl A."/>
            <person name="Ward D."/>
            <person name="Feldgarden M."/>
            <person name="Gevers D."/>
            <person name="Izard J."/>
            <person name="Baranova O.V."/>
            <person name="Blanton J.M."/>
            <person name="Tanner A.C."/>
            <person name="Dewhirst F."/>
            <person name="Young S.K."/>
            <person name="Zeng Q."/>
            <person name="Gargeya S."/>
            <person name="Fitzgerald M."/>
            <person name="Haas B."/>
            <person name="Abouelleil A."/>
            <person name="Alvarado L."/>
            <person name="Arachchi H.M."/>
            <person name="Berlin A."/>
            <person name="Brown A."/>
            <person name="Chapman S.B."/>
            <person name="Chen Z."/>
            <person name="Dunbar C."/>
            <person name="Freedman E."/>
            <person name="Gearin G."/>
            <person name="Goldberg J."/>
            <person name="Griggs A."/>
            <person name="Gujja S."/>
            <person name="Heiman D."/>
            <person name="Howarth C."/>
            <person name="Larson L."/>
            <person name="Lui A."/>
            <person name="MacDonald P.J.P."/>
            <person name="Montmayeur A."/>
            <person name="Murphy C."/>
            <person name="Neiman D."/>
            <person name="Pearson M."/>
            <person name="Priest M."/>
            <person name="Roberts A."/>
            <person name="Saif S."/>
            <person name="Shea T."/>
            <person name="Shenoy N."/>
            <person name="Sisk P."/>
            <person name="Stolte C."/>
            <person name="Sykes S."/>
            <person name="Wortman J."/>
            <person name="Nusbaum C."/>
            <person name="Birren B."/>
        </authorList>
    </citation>
    <scope>NUCLEOTIDE SEQUENCE [LARGE SCALE GENOMIC DNA]</scope>
    <source>
        <strain evidence="2 3">ATCC 29453</strain>
    </source>
</reference>
<dbReference type="eggNOG" id="COG3453">
    <property type="taxonomic scope" value="Bacteria"/>
</dbReference>
<sequence length="146" mass="16517">MSIEKIADYLYVSRQLNERTAKQVAQYNIKTVICNRPDGEEPNQPDFETVKAWLQANGVENVIYLPATMDTITDELLQEFEVTVAKSESPILAYCRTGTRSAMLWALNQSKRGVEVNSLIRAADLAGIDLTKMREKLESVSPRHQQ</sequence>
<feature type="domain" description="Beta-lactamase hydrolase-like protein phosphatase-like" evidence="1">
    <location>
        <begin position="6"/>
        <end position="110"/>
    </location>
</feature>
<dbReference type="NCBIfam" id="TIGR01244">
    <property type="entry name" value="TIGR01244 family sulfur transferase"/>
    <property type="match status" value="1"/>
</dbReference>
<accession>V9H644</accession>
<dbReference type="InterPro" id="IPR029021">
    <property type="entry name" value="Prot-tyrosine_phosphatase-like"/>
</dbReference>
<evidence type="ECO:0000259" key="1">
    <source>
        <dbReference type="Pfam" id="PF04273"/>
    </source>
</evidence>
<dbReference type="OrthoDB" id="9802771at2"/>
<keyword evidence="3" id="KW-1185">Reference proteome</keyword>
<reference evidence="2 3" key="1">
    <citation type="submission" date="2010-03" db="EMBL/GenBank/DDBJ databases">
        <authorList>
            <consortium name="The Broad Institute Genome Sequencing Platform"/>
            <person name="Ward D."/>
            <person name="Earl A."/>
            <person name="Feldgarden M."/>
            <person name="Gevers D."/>
            <person name="Young S."/>
            <person name="Zeng Q."/>
            <person name="Koehrsen M."/>
            <person name="Alvarado L."/>
            <person name="Berlin A.M."/>
            <person name="Borenstein D."/>
            <person name="Chapman S.B."/>
            <person name="Chen Z."/>
            <person name="Engels R."/>
            <person name="Freedman E."/>
            <person name="Gellesch M."/>
            <person name="Goldberg J."/>
            <person name="Griggs A."/>
            <person name="Gujja S."/>
            <person name="Heilman E.R."/>
            <person name="Heiman D.I."/>
            <person name="Hepburn T.A."/>
            <person name="Howarth C."/>
            <person name="Jen D."/>
            <person name="Larson L."/>
            <person name="Mehta T."/>
            <person name="Park D."/>
            <person name="Pearson M."/>
            <person name="Richards J."/>
            <person name="Roberts A."/>
            <person name="Saif S."/>
            <person name="Shea T.D."/>
            <person name="Shenoy N."/>
            <person name="Sisk P."/>
            <person name="Stolte C."/>
            <person name="Sykes S.N."/>
            <person name="Walk T."/>
            <person name="White J."/>
            <person name="Yandava C."/>
            <person name="Izard J."/>
            <person name="Baranova O.V."/>
            <person name="Blanton J.M."/>
            <person name="Tanner A.C."/>
            <person name="Dewhirst F."/>
            <person name="Haas B."/>
            <person name="Nusbaum C."/>
            <person name="Birren B."/>
        </authorList>
    </citation>
    <scope>NUCLEOTIDE SEQUENCE [LARGE SCALE GENOMIC DNA]</scope>
    <source>
        <strain evidence="2 3">ATCC 29453</strain>
    </source>
</reference>
<organism evidence="2 3">
    <name type="scientific">Simonsiella muelleri ATCC 29453</name>
    <dbReference type="NCBI Taxonomy" id="641147"/>
    <lineage>
        <taxon>Bacteria</taxon>
        <taxon>Pseudomonadati</taxon>
        <taxon>Pseudomonadota</taxon>
        <taxon>Betaproteobacteria</taxon>
        <taxon>Neisseriales</taxon>
        <taxon>Neisseriaceae</taxon>
        <taxon>Simonsiella</taxon>
    </lineage>
</organism>
<dbReference type="Proteomes" id="UP000017813">
    <property type="component" value="Unassembled WGS sequence"/>
</dbReference>
<dbReference type="GO" id="GO:0016787">
    <property type="term" value="F:hydrolase activity"/>
    <property type="evidence" value="ECO:0007669"/>
    <property type="project" value="InterPro"/>
</dbReference>
<evidence type="ECO:0000313" key="3">
    <source>
        <dbReference type="Proteomes" id="UP000017813"/>
    </source>
</evidence>
<dbReference type="EMBL" id="ADCY02000009">
    <property type="protein sequence ID" value="EFG31316.2"/>
    <property type="molecule type" value="Genomic_DNA"/>
</dbReference>
<dbReference type="InterPro" id="IPR005939">
    <property type="entry name" value="BLH_phosphatase-like"/>
</dbReference>